<evidence type="ECO:0008006" key="5">
    <source>
        <dbReference type="Google" id="ProtNLM"/>
    </source>
</evidence>
<dbReference type="Pfam" id="PF18216">
    <property type="entry name" value="N_formyltrans_C"/>
    <property type="match status" value="1"/>
</dbReference>
<reference evidence="3 4" key="1">
    <citation type="submission" date="2019-01" db="EMBL/GenBank/DDBJ databases">
        <title>Coherence of Microcystis species and biogeography revealed through population genomics.</title>
        <authorList>
            <person name="Perez-Carrascal O.M."/>
            <person name="Terrat Y."/>
            <person name="Giani A."/>
            <person name="Fortin N."/>
            <person name="Tromas N."/>
            <person name="Shapiro B.J."/>
        </authorList>
    </citation>
    <scope>NUCLEOTIDE SEQUENCE [LARGE SCALE GENOMIC DNA]</scope>
    <source>
        <strain evidence="3">Ma_MB_F_20061100_S20D</strain>
    </source>
</reference>
<dbReference type="CDD" id="cd08369">
    <property type="entry name" value="FMT_core"/>
    <property type="match status" value="1"/>
</dbReference>
<evidence type="ECO:0000259" key="2">
    <source>
        <dbReference type="Pfam" id="PF18216"/>
    </source>
</evidence>
<evidence type="ECO:0000313" key="4">
    <source>
        <dbReference type="Proteomes" id="UP000315113"/>
    </source>
</evidence>
<dbReference type="InterPro" id="IPR002376">
    <property type="entry name" value="Formyl_transf_N"/>
</dbReference>
<dbReference type="Gene3D" id="3.40.50.12230">
    <property type="match status" value="1"/>
</dbReference>
<organism evidence="3 4">
    <name type="scientific">Microcystis aeruginosa Ma_MB_F_20061100_S20D</name>
    <dbReference type="NCBI Taxonomy" id="2486253"/>
    <lineage>
        <taxon>Bacteria</taxon>
        <taxon>Bacillati</taxon>
        <taxon>Cyanobacteriota</taxon>
        <taxon>Cyanophyceae</taxon>
        <taxon>Oscillatoriophycideae</taxon>
        <taxon>Chroococcales</taxon>
        <taxon>Microcystaceae</taxon>
        <taxon>Microcystis</taxon>
    </lineage>
</organism>
<protein>
    <recommendedName>
        <fullName evidence="5">Methionyl-tRNA formyltransferase</fullName>
    </recommendedName>
</protein>
<dbReference type="PANTHER" id="PTHR11138">
    <property type="entry name" value="METHIONYL-TRNA FORMYLTRANSFERASE"/>
    <property type="match status" value="1"/>
</dbReference>
<proteinExistence type="predicted"/>
<name>A0A552EIX1_MICAE</name>
<dbReference type="GO" id="GO:0005829">
    <property type="term" value="C:cytosol"/>
    <property type="evidence" value="ECO:0007669"/>
    <property type="project" value="TreeGrafter"/>
</dbReference>
<feature type="domain" description="Formyl transferase N-terminal" evidence="1">
    <location>
        <begin position="67"/>
        <end position="176"/>
    </location>
</feature>
<comment type="caution">
    <text evidence="3">The sequence shown here is derived from an EMBL/GenBank/DDBJ whole genome shotgun (WGS) entry which is preliminary data.</text>
</comment>
<dbReference type="InterPro" id="IPR040660">
    <property type="entry name" value="N_formyltrans_C"/>
</dbReference>
<dbReference type="SUPFAM" id="SSF53328">
    <property type="entry name" value="Formyltransferase"/>
    <property type="match status" value="1"/>
</dbReference>
<dbReference type="GO" id="GO:0004479">
    <property type="term" value="F:methionyl-tRNA formyltransferase activity"/>
    <property type="evidence" value="ECO:0007669"/>
    <property type="project" value="TreeGrafter"/>
</dbReference>
<dbReference type="AlphaFoldDB" id="A0A552EIX1"/>
<evidence type="ECO:0000259" key="1">
    <source>
        <dbReference type="Pfam" id="PF00551"/>
    </source>
</evidence>
<gene>
    <name evidence="3" type="ORF">EWV78_13450</name>
</gene>
<dbReference type="EMBL" id="SFBH01000102">
    <property type="protein sequence ID" value="TRU34418.1"/>
    <property type="molecule type" value="Genomic_DNA"/>
</dbReference>
<dbReference type="Pfam" id="PF00551">
    <property type="entry name" value="Formyl_trans_N"/>
    <property type="match status" value="1"/>
</dbReference>
<dbReference type="Proteomes" id="UP000315113">
    <property type="component" value="Unassembled WGS sequence"/>
</dbReference>
<accession>A0A552EIX1</accession>
<dbReference type="PANTHER" id="PTHR11138:SF5">
    <property type="entry name" value="METHIONYL-TRNA FORMYLTRANSFERASE, MITOCHONDRIAL"/>
    <property type="match status" value="1"/>
</dbReference>
<feature type="domain" description="N-formyltransferase dimerization C-terminal" evidence="2">
    <location>
        <begin position="205"/>
        <end position="256"/>
    </location>
</feature>
<dbReference type="InterPro" id="IPR036477">
    <property type="entry name" value="Formyl_transf_N_sf"/>
</dbReference>
<evidence type="ECO:0000313" key="3">
    <source>
        <dbReference type="EMBL" id="TRU34418.1"/>
    </source>
</evidence>
<sequence>MKSRIIAFVDHEIGRRILEKIISIQGESDFFLVAVVTTQENGQMWWPGVQSLCEREGIPFFRYSEPFRESLNYVDIDWYFLISWKYIVPPILFSHPANGAINLHYSLLPEYRGVYPVNWAIIEGKNTTGVTYHLVNSKIDGGQIVFQKEVPINLSDTARSLQLRLDDFAFELFDEVIQWAIHVSSTKDMLKLEKSICGSYKSRLDFVETDELDLNREYRAIDLFNLLRGKTFRPETKGLYVVDPETGKRIYVSINLAVDE</sequence>